<feature type="compositionally biased region" description="Basic and acidic residues" evidence="9">
    <location>
        <begin position="68"/>
        <end position="86"/>
    </location>
</feature>
<evidence type="ECO:0000256" key="7">
    <source>
        <dbReference type="NCBIfam" id="TIGR00487"/>
    </source>
</evidence>
<keyword evidence="4" id="KW-0547">Nucleotide-binding</keyword>
<dbReference type="NCBIfam" id="TIGR00231">
    <property type="entry name" value="small_GTP"/>
    <property type="match status" value="1"/>
</dbReference>
<feature type="non-terminal residue" evidence="11">
    <location>
        <position position="583"/>
    </location>
</feature>
<dbReference type="Pfam" id="PF22042">
    <property type="entry name" value="EF-G_D2"/>
    <property type="match status" value="1"/>
</dbReference>
<evidence type="ECO:0000259" key="10">
    <source>
        <dbReference type="PROSITE" id="PS51722"/>
    </source>
</evidence>
<proteinExistence type="inferred from homology"/>
<dbReference type="FunFam" id="3.40.50.10050:FF:000001">
    <property type="entry name" value="Translation initiation factor IF-2"/>
    <property type="match status" value="1"/>
</dbReference>
<dbReference type="GO" id="GO:0005525">
    <property type="term" value="F:GTP binding"/>
    <property type="evidence" value="ECO:0007669"/>
    <property type="project" value="UniProtKB-KW"/>
</dbReference>
<dbReference type="Gene3D" id="3.40.50.10050">
    <property type="entry name" value="Translation initiation factor IF- 2, domain 3"/>
    <property type="match status" value="1"/>
</dbReference>
<dbReference type="InterPro" id="IPR000178">
    <property type="entry name" value="TF_IF2_bacterial-like"/>
</dbReference>
<evidence type="ECO:0000256" key="4">
    <source>
        <dbReference type="ARBA" id="ARBA00022741"/>
    </source>
</evidence>
<evidence type="ECO:0000256" key="1">
    <source>
        <dbReference type="ARBA" id="ARBA00007733"/>
    </source>
</evidence>
<accession>A0A7C6E8Y2</accession>
<dbReference type="InterPro" id="IPR005225">
    <property type="entry name" value="Small_GTP-bd"/>
</dbReference>
<dbReference type="InterPro" id="IPR015760">
    <property type="entry name" value="TIF_IF2"/>
</dbReference>
<keyword evidence="5 8" id="KW-0648">Protein biosynthesis</keyword>
<sequence length="583" mass="64835">MRVYEVARKLNIKSSILIQRLRNLGLDIKSNFSTVPDDVIEKLEHKETPPKTIETKDQIPKQKKVKIKEKPPIEEKRKEKQPEFMSAKKKELIEASLPQKLKGKKKHYKKTFKDEQKEELNKIQIGKNTTVFEFAAMLNVDFSEIIQKLFSLGVMVRKNDFIDLDAAKIIAQDYGVEVEEKTLEKTIMEEFEAPDDQKDLQPRPPIVTVMGHVDHGKTSILDAIRHTHIVAKESGGITQHIGAYSVNYNGKQITFLDTPGHEAFTEMRARGALLTDIVVLVVAADDGVMPQTIEAINHAKAANVPIVVAINKIDKPNANPDKVKQELSHHKIIPEEWGGENLFVNVSAKKNIGIDDLLENILLQAEIMELKANPNKRAKGIVIEARLDKQRGPVCDVVIQEGTLNLGDSIVAGTAYGKAKVLIDDKGKRIKKATVSMPVEILGLHEVPEAGDVLFVVKDEKIAKSITEERKEKYKASAQKKVTVSLETVFKNLSSGQIKELPILIKADVFGSIEAISSSVQKISTQEVAVKIIHSGIGEITRSDVNLASVSNAIIIGFNVRPSNDALKLANDLKVEIRTYKII</sequence>
<gene>
    <name evidence="11" type="ORF">ENM99_04120</name>
</gene>
<dbReference type="Pfam" id="PF11987">
    <property type="entry name" value="IF-2"/>
    <property type="match status" value="1"/>
</dbReference>
<evidence type="ECO:0000256" key="5">
    <source>
        <dbReference type="ARBA" id="ARBA00022917"/>
    </source>
</evidence>
<evidence type="ECO:0000256" key="2">
    <source>
        <dbReference type="ARBA" id="ARBA00020675"/>
    </source>
</evidence>
<dbReference type="InterPro" id="IPR044145">
    <property type="entry name" value="IF2_II"/>
</dbReference>
<dbReference type="SUPFAM" id="SSF52156">
    <property type="entry name" value="Initiation factor IF2/eIF5b, domain 3"/>
    <property type="match status" value="1"/>
</dbReference>
<dbReference type="GO" id="GO:0005829">
    <property type="term" value="C:cytosol"/>
    <property type="evidence" value="ECO:0007669"/>
    <property type="project" value="TreeGrafter"/>
</dbReference>
<organism evidence="11">
    <name type="scientific">Desulfurella acetivorans</name>
    <dbReference type="NCBI Taxonomy" id="33002"/>
    <lineage>
        <taxon>Bacteria</taxon>
        <taxon>Pseudomonadati</taxon>
        <taxon>Campylobacterota</taxon>
        <taxon>Desulfurellia</taxon>
        <taxon>Desulfurellales</taxon>
        <taxon>Desulfurellaceae</taxon>
        <taxon>Desulfurella</taxon>
    </lineage>
</organism>
<comment type="function">
    <text evidence="8">One of the essential components for the initiation of protein synthesis. Protects formylmethionyl-tRNA from spontaneous hydrolysis and promotes its binding to the 30S ribosomal subunits. Also involved in the hydrolysis of GTP during the formation of the 70S ribosomal complex.</text>
</comment>
<dbReference type="InterPro" id="IPR036925">
    <property type="entry name" value="TIF_IF2_dom3_sf"/>
</dbReference>
<dbReference type="PROSITE" id="PS51722">
    <property type="entry name" value="G_TR_2"/>
    <property type="match status" value="1"/>
</dbReference>
<evidence type="ECO:0000256" key="6">
    <source>
        <dbReference type="ARBA" id="ARBA00023134"/>
    </source>
</evidence>
<evidence type="ECO:0000256" key="8">
    <source>
        <dbReference type="RuleBase" id="RU000644"/>
    </source>
</evidence>
<comment type="similarity">
    <text evidence="1 8">Belongs to the TRAFAC class translation factor GTPase superfamily. Classic translation factor GTPase family. IF-2 subfamily.</text>
</comment>
<evidence type="ECO:0000256" key="9">
    <source>
        <dbReference type="SAM" id="MobiDB-lite"/>
    </source>
</evidence>
<dbReference type="FunFam" id="2.40.30.10:FF:000054">
    <property type="entry name" value="Translation initiation factor IF-2"/>
    <property type="match status" value="1"/>
</dbReference>
<evidence type="ECO:0000313" key="11">
    <source>
        <dbReference type="EMBL" id="HHS49028.1"/>
    </source>
</evidence>
<dbReference type="InterPro" id="IPR053905">
    <property type="entry name" value="EF-G-like_DII"/>
</dbReference>
<dbReference type="InterPro" id="IPR006847">
    <property type="entry name" value="IF2_N"/>
</dbReference>
<dbReference type="InterPro" id="IPR023115">
    <property type="entry name" value="TIF_IF2_dom3"/>
</dbReference>
<dbReference type="Gene3D" id="3.40.50.300">
    <property type="entry name" value="P-loop containing nucleotide triphosphate hydrolases"/>
    <property type="match status" value="1"/>
</dbReference>
<dbReference type="Proteomes" id="UP000886400">
    <property type="component" value="Unassembled WGS sequence"/>
</dbReference>
<reference evidence="11" key="1">
    <citation type="journal article" date="2020" name="mSystems">
        <title>Genome- and Community-Level Interaction Insights into Carbon Utilization and Element Cycling Functions of Hydrothermarchaeota in Hydrothermal Sediment.</title>
        <authorList>
            <person name="Zhou Z."/>
            <person name="Liu Y."/>
            <person name="Xu W."/>
            <person name="Pan J."/>
            <person name="Luo Z.H."/>
            <person name="Li M."/>
        </authorList>
    </citation>
    <scope>NUCLEOTIDE SEQUENCE [LARGE SCALE GENOMIC DNA]</scope>
    <source>
        <strain evidence="11">SpSt-1135</strain>
    </source>
</reference>
<feature type="region of interest" description="Disordered" evidence="9">
    <location>
        <begin position="50"/>
        <end position="86"/>
    </location>
</feature>
<feature type="domain" description="Tr-type G" evidence="10">
    <location>
        <begin position="202"/>
        <end position="371"/>
    </location>
</feature>
<name>A0A7C6E8Y2_DESAE</name>
<dbReference type="EMBL" id="DRZX01000204">
    <property type="protein sequence ID" value="HHS49028.1"/>
    <property type="molecule type" value="Genomic_DNA"/>
</dbReference>
<dbReference type="AlphaFoldDB" id="A0A7C6E8Y2"/>
<dbReference type="CDD" id="cd01887">
    <property type="entry name" value="IF2_eIF5B"/>
    <property type="match status" value="1"/>
</dbReference>
<dbReference type="PANTHER" id="PTHR43381:SF5">
    <property type="entry name" value="TR-TYPE G DOMAIN-CONTAINING PROTEIN"/>
    <property type="match status" value="1"/>
</dbReference>
<dbReference type="Pfam" id="PF00009">
    <property type="entry name" value="GTP_EFTU"/>
    <property type="match status" value="1"/>
</dbReference>
<dbReference type="InterPro" id="IPR027417">
    <property type="entry name" value="P-loop_NTPase"/>
</dbReference>
<dbReference type="Pfam" id="PF04760">
    <property type="entry name" value="IF2_N"/>
    <property type="match status" value="2"/>
</dbReference>
<dbReference type="GO" id="GO:0003743">
    <property type="term" value="F:translation initiation factor activity"/>
    <property type="evidence" value="ECO:0007669"/>
    <property type="project" value="UniProtKB-UniRule"/>
</dbReference>
<dbReference type="PANTHER" id="PTHR43381">
    <property type="entry name" value="TRANSLATION INITIATION FACTOR IF-2-RELATED"/>
    <property type="match status" value="1"/>
</dbReference>
<dbReference type="SUPFAM" id="SSF52540">
    <property type="entry name" value="P-loop containing nucleoside triphosphate hydrolases"/>
    <property type="match status" value="1"/>
</dbReference>
<feature type="compositionally biased region" description="Basic and acidic residues" evidence="9">
    <location>
        <begin position="50"/>
        <end position="60"/>
    </location>
</feature>
<keyword evidence="6" id="KW-0342">GTP-binding</keyword>
<keyword evidence="3 8" id="KW-0396">Initiation factor</keyword>
<dbReference type="CDD" id="cd03702">
    <property type="entry name" value="IF2_mtIF2_II"/>
    <property type="match status" value="1"/>
</dbReference>
<dbReference type="InterPro" id="IPR000795">
    <property type="entry name" value="T_Tr_GTP-bd_dom"/>
</dbReference>
<dbReference type="InterPro" id="IPR009000">
    <property type="entry name" value="Transl_B-barrel_sf"/>
</dbReference>
<comment type="caution">
    <text evidence="11">The sequence shown here is derived from an EMBL/GenBank/DDBJ whole genome shotgun (WGS) entry which is preliminary data.</text>
</comment>
<dbReference type="Gene3D" id="1.10.10.2480">
    <property type="match status" value="1"/>
</dbReference>
<dbReference type="GO" id="GO:0003924">
    <property type="term" value="F:GTPase activity"/>
    <property type="evidence" value="ECO:0007669"/>
    <property type="project" value="InterPro"/>
</dbReference>
<dbReference type="NCBIfam" id="TIGR00487">
    <property type="entry name" value="IF-2"/>
    <property type="match status" value="1"/>
</dbReference>
<dbReference type="Gene3D" id="2.40.30.10">
    <property type="entry name" value="Translation factors"/>
    <property type="match status" value="1"/>
</dbReference>
<dbReference type="FunFam" id="3.40.50.300:FF:000019">
    <property type="entry name" value="Translation initiation factor IF-2"/>
    <property type="match status" value="1"/>
</dbReference>
<evidence type="ECO:0000256" key="3">
    <source>
        <dbReference type="ARBA" id="ARBA00022540"/>
    </source>
</evidence>
<dbReference type="SUPFAM" id="SSF50447">
    <property type="entry name" value="Translation proteins"/>
    <property type="match status" value="1"/>
</dbReference>
<protein>
    <recommendedName>
        <fullName evidence="2 7">Translation initiation factor IF-2</fullName>
    </recommendedName>
</protein>